<name>A0AAV7GT67_DENCH</name>
<dbReference type="Proteomes" id="UP000775213">
    <property type="component" value="Unassembled WGS sequence"/>
</dbReference>
<proteinExistence type="predicted"/>
<protein>
    <submittedName>
        <fullName evidence="1">Uncharacterized protein</fullName>
    </submittedName>
</protein>
<evidence type="ECO:0000313" key="2">
    <source>
        <dbReference type="Proteomes" id="UP000775213"/>
    </source>
</evidence>
<dbReference type="AlphaFoldDB" id="A0AAV7GT67"/>
<keyword evidence="2" id="KW-1185">Reference proteome</keyword>
<organism evidence="1 2">
    <name type="scientific">Dendrobium chrysotoxum</name>
    <name type="common">Orchid</name>
    <dbReference type="NCBI Taxonomy" id="161865"/>
    <lineage>
        <taxon>Eukaryota</taxon>
        <taxon>Viridiplantae</taxon>
        <taxon>Streptophyta</taxon>
        <taxon>Embryophyta</taxon>
        <taxon>Tracheophyta</taxon>
        <taxon>Spermatophyta</taxon>
        <taxon>Magnoliopsida</taxon>
        <taxon>Liliopsida</taxon>
        <taxon>Asparagales</taxon>
        <taxon>Orchidaceae</taxon>
        <taxon>Epidendroideae</taxon>
        <taxon>Malaxideae</taxon>
        <taxon>Dendrobiinae</taxon>
        <taxon>Dendrobium</taxon>
    </lineage>
</organism>
<sequence>MVNGENGVDDTLALQNFIGNIVDAAIVEGLACSSLNALPLTHSCGINEGVVASSIVSDGETMNSDDFAPSDPVDRDCSAAKVLDNPASSMGLAKNMGEPLFYVPLSVISNESLVAQLACKSGENGMMRDDWLHDDNSSAYEDILNSRDNFDLSILQISDVDYDEASFLLGPWMVMACCGNLGVSFFCMVAGGYSSSNGWSKLSNRNQPDHINLASSPRDEALPYTMGVSLTEKLSHDPRL</sequence>
<evidence type="ECO:0000313" key="1">
    <source>
        <dbReference type="EMBL" id="KAH0459866.1"/>
    </source>
</evidence>
<comment type="caution">
    <text evidence="1">The sequence shown here is derived from an EMBL/GenBank/DDBJ whole genome shotgun (WGS) entry which is preliminary data.</text>
</comment>
<accession>A0AAV7GT67</accession>
<gene>
    <name evidence="1" type="ORF">IEQ34_010529</name>
</gene>
<reference evidence="1 2" key="1">
    <citation type="journal article" date="2021" name="Hortic Res">
        <title>Chromosome-scale assembly of the Dendrobium chrysotoxum genome enhances the understanding of orchid evolution.</title>
        <authorList>
            <person name="Zhang Y."/>
            <person name="Zhang G.Q."/>
            <person name="Zhang D."/>
            <person name="Liu X.D."/>
            <person name="Xu X.Y."/>
            <person name="Sun W.H."/>
            <person name="Yu X."/>
            <person name="Zhu X."/>
            <person name="Wang Z.W."/>
            <person name="Zhao X."/>
            <person name="Zhong W.Y."/>
            <person name="Chen H."/>
            <person name="Yin W.L."/>
            <person name="Huang T."/>
            <person name="Niu S.C."/>
            <person name="Liu Z.J."/>
        </authorList>
    </citation>
    <scope>NUCLEOTIDE SEQUENCE [LARGE SCALE GENOMIC DNA]</scope>
    <source>
        <strain evidence="1">Lindl</strain>
    </source>
</reference>
<dbReference type="EMBL" id="JAGFBR010000010">
    <property type="protein sequence ID" value="KAH0459866.1"/>
    <property type="molecule type" value="Genomic_DNA"/>
</dbReference>